<gene>
    <name evidence="5" type="ORF">H8R26_10830</name>
</gene>
<dbReference type="InterPro" id="IPR002508">
    <property type="entry name" value="MurNAc-LAA_cat"/>
</dbReference>
<dbReference type="Gene3D" id="3.40.630.40">
    <property type="entry name" value="Zn-dependent exopeptidases"/>
    <property type="match status" value="1"/>
</dbReference>
<name>A0ABR7JHE9_9FLAO</name>
<reference evidence="5 6" key="1">
    <citation type="submission" date="2020-08" db="EMBL/GenBank/DDBJ databases">
        <title>Description of novel Flavobacterium F-400 isolate.</title>
        <authorList>
            <person name="Saticioglu I."/>
            <person name="Duman M."/>
            <person name="Altun S."/>
        </authorList>
    </citation>
    <scope>NUCLEOTIDE SEQUENCE [LARGE SCALE GENOMIC DNA]</scope>
    <source>
        <strain evidence="5 6">F-400</strain>
    </source>
</reference>
<dbReference type="CDD" id="cd02696">
    <property type="entry name" value="MurNAc-LAA"/>
    <property type="match status" value="1"/>
</dbReference>
<dbReference type="RefSeq" id="WP_166137150.1">
    <property type="nucleotide sequence ID" value="NZ_JAAOBY010000006.1"/>
</dbReference>
<dbReference type="SMART" id="SM00646">
    <property type="entry name" value="Ami_3"/>
    <property type="match status" value="1"/>
</dbReference>
<dbReference type="Proteomes" id="UP000621670">
    <property type="component" value="Unassembled WGS sequence"/>
</dbReference>
<dbReference type="PANTHER" id="PTHR30404:SF0">
    <property type="entry name" value="N-ACETYLMURAMOYL-L-ALANINE AMIDASE AMIC"/>
    <property type="match status" value="1"/>
</dbReference>
<dbReference type="PANTHER" id="PTHR30404">
    <property type="entry name" value="N-ACETYLMURAMOYL-L-ALANINE AMIDASE"/>
    <property type="match status" value="1"/>
</dbReference>
<dbReference type="InterPro" id="IPR050695">
    <property type="entry name" value="N-acetylmuramoyl_amidase_3"/>
</dbReference>
<organism evidence="5 6">
    <name type="scientific">Flavobacterium turcicum</name>
    <dbReference type="NCBI Taxonomy" id="2764718"/>
    <lineage>
        <taxon>Bacteria</taxon>
        <taxon>Pseudomonadati</taxon>
        <taxon>Bacteroidota</taxon>
        <taxon>Flavobacteriia</taxon>
        <taxon>Flavobacteriales</taxon>
        <taxon>Flavobacteriaceae</taxon>
        <taxon>Flavobacterium</taxon>
    </lineage>
</organism>
<dbReference type="Pfam" id="PF01520">
    <property type="entry name" value="Amidase_3"/>
    <property type="match status" value="1"/>
</dbReference>
<comment type="caution">
    <text evidence="5">The sequence shown here is derived from an EMBL/GenBank/DDBJ whole genome shotgun (WGS) entry which is preliminary data.</text>
</comment>
<evidence type="ECO:0000313" key="6">
    <source>
        <dbReference type="Proteomes" id="UP000621670"/>
    </source>
</evidence>
<comment type="catalytic activity">
    <reaction evidence="1">
        <text>Hydrolyzes the link between N-acetylmuramoyl residues and L-amino acid residues in certain cell-wall glycopeptides.</text>
        <dbReference type="EC" id="3.5.1.28"/>
    </reaction>
</comment>
<dbReference type="EC" id="3.5.1.28" evidence="2"/>
<dbReference type="SUPFAM" id="SSF53187">
    <property type="entry name" value="Zn-dependent exopeptidases"/>
    <property type="match status" value="1"/>
</dbReference>
<protein>
    <recommendedName>
        <fullName evidence="2">N-acetylmuramoyl-L-alanine amidase</fullName>
        <ecNumber evidence="2">3.5.1.28</ecNumber>
    </recommendedName>
</protein>
<evidence type="ECO:0000259" key="4">
    <source>
        <dbReference type="SMART" id="SM00646"/>
    </source>
</evidence>
<evidence type="ECO:0000256" key="3">
    <source>
        <dbReference type="ARBA" id="ARBA00022801"/>
    </source>
</evidence>
<keyword evidence="6" id="KW-1185">Reference proteome</keyword>
<accession>A0ABR7JHE9</accession>
<evidence type="ECO:0000313" key="5">
    <source>
        <dbReference type="EMBL" id="MBC5863917.1"/>
    </source>
</evidence>
<keyword evidence="3" id="KW-0378">Hydrolase</keyword>
<dbReference type="EMBL" id="JACRUM010000006">
    <property type="protein sequence ID" value="MBC5863917.1"/>
    <property type="molecule type" value="Genomic_DNA"/>
</dbReference>
<feature type="domain" description="MurNAc-LAA" evidence="4">
    <location>
        <begin position="90"/>
        <end position="203"/>
    </location>
</feature>
<sequence>MKEAIPYFVALTALLSVGFTQPNFNNNKQIHVVIDAGHGGSDFGASSILYKEKQIVAAISQKIKALNQNQDVIIHFTREEDEFLSLTDRAKMISDIKPDLVLSLHVNQSDNIAKSGMEFYVSNTSKDNDATHTIAQALQEKFKKDNTISATEIKKAPFFILKKSAAPAVLIELGYLSNTADRAMLTDEKQQEKIASTILSFVSELK</sequence>
<proteinExistence type="predicted"/>
<evidence type="ECO:0000256" key="1">
    <source>
        <dbReference type="ARBA" id="ARBA00001561"/>
    </source>
</evidence>
<evidence type="ECO:0000256" key="2">
    <source>
        <dbReference type="ARBA" id="ARBA00011901"/>
    </source>
</evidence>